<gene>
    <name evidence="1" type="ORF">HERIO_1817</name>
</gene>
<accession>A0A1X0Q8X9</accession>
<dbReference type="AlphaFoldDB" id="A0A1X0Q8X9"/>
<keyword evidence="2" id="KW-1185">Reference proteome</keyword>
<dbReference type="VEuPathDB" id="MicrosporidiaDB:A0H76_1246"/>
<comment type="caution">
    <text evidence="1">The sequence shown here is derived from an EMBL/GenBank/DDBJ whole genome shotgun (WGS) entry which is preliminary data.</text>
</comment>
<dbReference type="VEuPathDB" id="MicrosporidiaDB:HERIO_1817"/>
<reference evidence="1 2" key="1">
    <citation type="journal article" date="2017" name="Environ. Microbiol.">
        <title>Decay of the glycolytic pathway and adaptation to intranuclear parasitism within Enterocytozoonidae microsporidia.</title>
        <authorList>
            <person name="Wiredu Boakye D."/>
            <person name="Jaroenlak P."/>
            <person name="Prachumwat A."/>
            <person name="Williams T.A."/>
            <person name="Bateman K.S."/>
            <person name="Itsathitphaisarn O."/>
            <person name="Sritunyalucksana K."/>
            <person name="Paszkiewicz K.H."/>
            <person name="Moore K.A."/>
            <person name="Stentiford G.D."/>
            <person name="Williams B.A."/>
        </authorList>
    </citation>
    <scope>NUCLEOTIDE SEQUENCE [LARGE SCALE GENOMIC DNA]</scope>
    <source>
        <strain evidence="1 2">GB1</strain>
    </source>
</reference>
<evidence type="ECO:0000313" key="1">
    <source>
        <dbReference type="EMBL" id="ORD96241.1"/>
    </source>
</evidence>
<organism evidence="1 2">
    <name type="scientific">Hepatospora eriocheir</name>
    <dbReference type="NCBI Taxonomy" id="1081669"/>
    <lineage>
        <taxon>Eukaryota</taxon>
        <taxon>Fungi</taxon>
        <taxon>Fungi incertae sedis</taxon>
        <taxon>Microsporidia</taxon>
        <taxon>Hepatosporidae</taxon>
        <taxon>Hepatospora</taxon>
    </lineage>
</organism>
<name>A0A1X0Q8X9_9MICR</name>
<protein>
    <submittedName>
        <fullName evidence="1">Uncharacterized protein</fullName>
    </submittedName>
</protein>
<proteinExistence type="predicted"/>
<dbReference type="Proteomes" id="UP000192356">
    <property type="component" value="Unassembled WGS sequence"/>
</dbReference>
<sequence>MKRNDLLNNTTFNSLLDVFDRKLLRYFLSKKFDSKPLYYLIELFKNYKENKNKDDFILLKNGYKFLISKLYSLIQLICLRIKKRNLI</sequence>
<evidence type="ECO:0000313" key="2">
    <source>
        <dbReference type="Proteomes" id="UP000192356"/>
    </source>
</evidence>
<dbReference type="EMBL" id="LVKB01000112">
    <property type="protein sequence ID" value="ORD96241.1"/>
    <property type="molecule type" value="Genomic_DNA"/>
</dbReference>